<comment type="caution">
    <text evidence="2">The sequence shown here is derived from an EMBL/GenBank/DDBJ whole genome shotgun (WGS) entry which is preliminary data.</text>
</comment>
<evidence type="ECO:0000256" key="1">
    <source>
        <dbReference type="SAM" id="Phobius"/>
    </source>
</evidence>
<keyword evidence="1" id="KW-0812">Transmembrane</keyword>
<dbReference type="Proteomes" id="UP001494588">
    <property type="component" value="Unassembled WGS sequence"/>
</dbReference>
<feature type="transmembrane region" description="Helical" evidence="1">
    <location>
        <begin position="41"/>
        <end position="60"/>
    </location>
</feature>
<keyword evidence="1" id="KW-0472">Membrane</keyword>
<dbReference type="EMBL" id="JAZHGC010000037">
    <property type="protein sequence ID" value="MEM5290500.1"/>
    <property type="molecule type" value="Genomic_DNA"/>
</dbReference>
<proteinExistence type="predicted"/>
<sequence length="73" mass="8291">MRKNTWTYGELTQIVEKEIDGLMEEARATAKSEDRRRKQCYAAGVLMGWMAIAAGDAAAIDKKRMRDKLRLTA</sequence>
<organism evidence="2 3">
    <name type="scientific">Paraburkholderia sabiae</name>
    <dbReference type="NCBI Taxonomy" id="273251"/>
    <lineage>
        <taxon>Bacteria</taxon>
        <taxon>Pseudomonadati</taxon>
        <taxon>Pseudomonadota</taxon>
        <taxon>Betaproteobacteria</taxon>
        <taxon>Burkholderiales</taxon>
        <taxon>Burkholderiaceae</taxon>
        <taxon>Paraburkholderia</taxon>
    </lineage>
</organism>
<evidence type="ECO:0000313" key="2">
    <source>
        <dbReference type="EMBL" id="MEM5290500.1"/>
    </source>
</evidence>
<protein>
    <submittedName>
        <fullName evidence="2">Uncharacterized protein</fullName>
    </submittedName>
</protein>
<gene>
    <name evidence="2" type="ORF">V4C55_32740</name>
</gene>
<keyword evidence="3" id="KW-1185">Reference proteome</keyword>
<evidence type="ECO:0000313" key="3">
    <source>
        <dbReference type="Proteomes" id="UP001494588"/>
    </source>
</evidence>
<name>A0ABU9QN55_9BURK</name>
<accession>A0ABU9QN55</accession>
<keyword evidence="1" id="KW-1133">Transmembrane helix</keyword>
<dbReference type="RefSeq" id="WP_201659264.1">
    <property type="nucleotide sequence ID" value="NZ_CAJHCS010000034.1"/>
</dbReference>
<reference evidence="2 3" key="1">
    <citation type="submission" date="2024-01" db="EMBL/GenBank/DDBJ databases">
        <title>The diversity of rhizobia nodulating Mimosa spp. in eleven states of Brazil covering several biomes is determined by host plant, location, and edaphic factors.</title>
        <authorList>
            <person name="Rouws L."/>
            <person name="Barauna A."/>
            <person name="Beukes C."/>
            <person name="De Faria S.M."/>
            <person name="Gross E."/>
            <person name="Dos Reis Junior F.B."/>
            <person name="Simon M."/>
            <person name="Maluk M."/>
            <person name="Odee D.W."/>
            <person name="Kenicer G."/>
            <person name="Young J.P.W."/>
            <person name="Reis V.M."/>
            <person name="Zilli J."/>
            <person name="James E.K."/>
        </authorList>
    </citation>
    <scope>NUCLEOTIDE SEQUENCE [LARGE SCALE GENOMIC DNA]</scope>
    <source>
        <strain evidence="2 3">JPY77</strain>
    </source>
</reference>